<evidence type="ECO:0000313" key="2">
    <source>
        <dbReference type="RefSeq" id="XP_060050363.1"/>
    </source>
</evidence>
<sequence length="298" mass="35541">MKLNHCISPNTKVNSKWIKDLDVRPQTIRYLEENIGRTLFRINFKDIFNETNPITKKTKTSINLWDYIKLKSFFTAKETTTQTKRPLTEWKKIFTCHTSDKRLVTNIYKELAKLNNKTTNNPIQKWGEDMDRIFTTEEIQKAEKHMKKCSKSLIVREMQIKTTMRYHFTPVRMSYIRKGNSSKCWRGCGVKGTLLHCWWECKLVQPLWRTVWRTLRRLEMNLPNDPAIPFLGIYPKEPNISIQKDLCTHMFLAAQFVIAKTWKQPRCPTTDEWLSKLWYIYTIEYYSAIKNGDFTVFS</sequence>
<gene>
    <name evidence="2" type="primary">CLEC1A</name>
</gene>
<accession>A0ABM3XNH8</accession>
<dbReference type="Proteomes" id="UP001652624">
    <property type="component" value="Chromosome 7"/>
</dbReference>
<organism evidence="1 2">
    <name type="scientific">Erinaceus europaeus</name>
    <name type="common">Western European hedgehog</name>
    <dbReference type="NCBI Taxonomy" id="9365"/>
    <lineage>
        <taxon>Eukaryota</taxon>
        <taxon>Metazoa</taxon>
        <taxon>Chordata</taxon>
        <taxon>Craniata</taxon>
        <taxon>Vertebrata</taxon>
        <taxon>Euteleostomi</taxon>
        <taxon>Mammalia</taxon>
        <taxon>Eutheria</taxon>
        <taxon>Laurasiatheria</taxon>
        <taxon>Eulipotyphla</taxon>
        <taxon>Erinaceidae</taxon>
        <taxon>Erinaceinae</taxon>
        <taxon>Erinaceus</taxon>
    </lineage>
</organism>
<reference evidence="2" key="1">
    <citation type="submission" date="2025-08" db="UniProtKB">
        <authorList>
            <consortium name="RefSeq"/>
        </authorList>
    </citation>
    <scope>IDENTIFICATION</scope>
</reference>
<evidence type="ECO:0000313" key="1">
    <source>
        <dbReference type="Proteomes" id="UP001652624"/>
    </source>
</evidence>
<proteinExistence type="predicted"/>
<protein>
    <submittedName>
        <fullName evidence="2">C-type lectin domain family 1 member A isoform X1</fullName>
    </submittedName>
</protein>
<dbReference type="GeneID" id="103107069"/>
<name>A0ABM3XNH8_ERIEU</name>
<dbReference type="RefSeq" id="XP_060050363.1">
    <property type="nucleotide sequence ID" value="XM_060194380.1"/>
</dbReference>
<keyword evidence="1" id="KW-1185">Reference proteome</keyword>